<evidence type="ECO:0000313" key="2">
    <source>
        <dbReference type="Proteomes" id="UP000315295"/>
    </source>
</evidence>
<organism evidence="1 2">
    <name type="scientific">Malus baccata</name>
    <name type="common">Siberian crab apple</name>
    <name type="synonym">Pyrus baccata</name>
    <dbReference type="NCBI Taxonomy" id="106549"/>
    <lineage>
        <taxon>Eukaryota</taxon>
        <taxon>Viridiplantae</taxon>
        <taxon>Streptophyta</taxon>
        <taxon>Embryophyta</taxon>
        <taxon>Tracheophyta</taxon>
        <taxon>Spermatophyta</taxon>
        <taxon>Magnoliopsida</taxon>
        <taxon>eudicotyledons</taxon>
        <taxon>Gunneridae</taxon>
        <taxon>Pentapetalae</taxon>
        <taxon>rosids</taxon>
        <taxon>fabids</taxon>
        <taxon>Rosales</taxon>
        <taxon>Rosaceae</taxon>
        <taxon>Amygdaloideae</taxon>
        <taxon>Maleae</taxon>
        <taxon>Malus</taxon>
    </lineage>
</organism>
<reference evidence="1 2" key="1">
    <citation type="journal article" date="2019" name="G3 (Bethesda)">
        <title>Sequencing of a Wild Apple (Malus baccata) Genome Unravels the Differences Between Cultivated and Wild Apple Species Regarding Disease Resistance and Cold Tolerance.</title>
        <authorList>
            <person name="Chen X."/>
        </authorList>
    </citation>
    <scope>NUCLEOTIDE SEQUENCE [LARGE SCALE GENOMIC DNA]</scope>
    <source>
        <strain evidence="2">cv. Shandingzi</strain>
        <tissue evidence="1">Leaves</tissue>
    </source>
</reference>
<comment type="caution">
    <text evidence="1">The sequence shown here is derived from an EMBL/GenBank/DDBJ whole genome shotgun (WGS) entry which is preliminary data.</text>
</comment>
<accession>A0A540KHH8</accession>
<protein>
    <submittedName>
        <fullName evidence="1">Uncharacterized protein</fullName>
    </submittedName>
</protein>
<dbReference type="EMBL" id="VIEB01001264">
    <property type="protein sequence ID" value="TQD73671.1"/>
    <property type="molecule type" value="Genomic_DNA"/>
</dbReference>
<name>A0A540KHH8_MALBA</name>
<sequence length="145" mass="15863">MAAAEEGGSELWNGSMEGFVSIDMEEGEADQCTSLLLHLLSLPCHVVLLRPNYRPPTSFLQSSTPSPLPCPTVIPTLPTVYHSGTPPLYPSLLRPSEPRPLLQILCNINQQTENLWWICHGINKSEAMVAGEIAGLGWARKEDGE</sequence>
<evidence type="ECO:0000313" key="1">
    <source>
        <dbReference type="EMBL" id="TQD73671.1"/>
    </source>
</evidence>
<dbReference type="AlphaFoldDB" id="A0A540KHH8"/>
<proteinExistence type="predicted"/>
<keyword evidence="2" id="KW-1185">Reference proteome</keyword>
<dbReference type="Proteomes" id="UP000315295">
    <property type="component" value="Unassembled WGS sequence"/>
</dbReference>
<gene>
    <name evidence="1" type="ORF">C1H46_040792</name>
</gene>